<dbReference type="EMBL" id="JAADYS010002643">
    <property type="protein sequence ID" value="KAF4456845.1"/>
    <property type="molecule type" value="Genomic_DNA"/>
</dbReference>
<evidence type="ECO:0000313" key="2">
    <source>
        <dbReference type="Proteomes" id="UP000554235"/>
    </source>
</evidence>
<dbReference type="OrthoDB" id="4456362at2759"/>
<comment type="caution">
    <text evidence="1">The sequence shown here is derived from an EMBL/GenBank/DDBJ whole genome shotgun (WGS) entry which is preliminary data.</text>
</comment>
<sequence length="138" mass="15338">MTHVPPEVGQAITRQKARYARYSDLKQWDKFAQEIALPDARYSFLDTDGNPLILGKQALVFDSAQSCATFYSNSFAQMDTHHAVGPGDFEQVAPDQGCRSFEDKNWSGETYEKDVVQAFENTGLQSVTGLCKHVVTIG</sequence>
<accession>A0A8H4KVF8</accession>
<evidence type="ECO:0000313" key="1">
    <source>
        <dbReference type="EMBL" id="KAF4456845.1"/>
    </source>
</evidence>
<dbReference type="InterPro" id="IPR032710">
    <property type="entry name" value="NTF2-like_dom_sf"/>
</dbReference>
<reference evidence="1 2" key="1">
    <citation type="submission" date="2020-01" db="EMBL/GenBank/DDBJ databases">
        <title>Identification and distribution of gene clusters putatively required for synthesis of sphingolipid metabolism inhibitors in phylogenetically diverse species of the filamentous fungus Fusarium.</title>
        <authorList>
            <person name="Kim H.-S."/>
            <person name="Busman M."/>
            <person name="Brown D.W."/>
            <person name="Divon H."/>
            <person name="Uhlig S."/>
            <person name="Proctor R.H."/>
        </authorList>
    </citation>
    <scope>NUCLEOTIDE SEQUENCE [LARGE SCALE GENOMIC DNA]</scope>
    <source>
        <strain evidence="1 2">NRRL 20459</strain>
    </source>
</reference>
<gene>
    <name evidence="1" type="ORF">FALBO_15317</name>
</gene>
<name>A0A8H4KVF8_9HYPO</name>
<dbReference type="AlphaFoldDB" id="A0A8H4KVF8"/>
<dbReference type="SUPFAM" id="SSF54427">
    <property type="entry name" value="NTF2-like"/>
    <property type="match status" value="1"/>
</dbReference>
<organism evidence="1 2">
    <name type="scientific">Fusarium albosuccineum</name>
    <dbReference type="NCBI Taxonomy" id="1237068"/>
    <lineage>
        <taxon>Eukaryota</taxon>
        <taxon>Fungi</taxon>
        <taxon>Dikarya</taxon>
        <taxon>Ascomycota</taxon>
        <taxon>Pezizomycotina</taxon>
        <taxon>Sordariomycetes</taxon>
        <taxon>Hypocreomycetidae</taxon>
        <taxon>Hypocreales</taxon>
        <taxon>Nectriaceae</taxon>
        <taxon>Fusarium</taxon>
        <taxon>Fusarium decemcellulare species complex</taxon>
    </lineage>
</organism>
<proteinExistence type="predicted"/>
<dbReference type="Proteomes" id="UP000554235">
    <property type="component" value="Unassembled WGS sequence"/>
</dbReference>
<dbReference type="Gene3D" id="3.10.450.50">
    <property type="match status" value="1"/>
</dbReference>
<protein>
    <submittedName>
        <fullName evidence="1">Bile acid 7-alpha</fullName>
    </submittedName>
</protein>
<keyword evidence="2" id="KW-1185">Reference proteome</keyword>